<protein>
    <submittedName>
        <fullName evidence="2">Uncharacterized protein</fullName>
    </submittedName>
</protein>
<dbReference type="RefSeq" id="WP_041957758.1">
    <property type="nucleotide sequence ID" value="NZ_JRPN01000020.1"/>
</dbReference>
<name>A0A0A3XTE7_BRAJP</name>
<reference evidence="2 3" key="1">
    <citation type="submission" date="2014-09" db="EMBL/GenBank/DDBJ databases">
        <title>Draft genome of Bradyrhizobium japonicum Is-34.</title>
        <authorList>
            <person name="Tsurumaru H."/>
            <person name="Yamakawa T."/>
            <person name="Hashimoto S."/>
            <person name="Okizaki K."/>
            <person name="Kanesaki Y."/>
            <person name="Yoshikawa H."/>
            <person name="Yajima S."/>
        </authorList>
    </citation>
    <scope>NUCLEOTIDE SEQUENCE [LARGE SCALE GENOMIC DNA]</scope>
    <source>
        <strain evidence="2 3">Is-34</strain>
    </source>
</reference>
<sequence>MRVCKHRLSLASVSLLTLASLGLASATTSRADTSLVVSTQTPYNIGLSGNDDLGDLKKIYQSANSPSEQALDQFNQIITDTGMKRTRLLLSDVYCDVDQTGDVFGYTKDGVFHPGDCQPLGWHLEWALGRGLSPHVAVAAFMPQRLVQYGPGESWDANGPAPALFQKYANALVRYIAKKSFDGGASSVIFEVSNEADIADTAPENWSDTNPSAYTLKPLGSWGRWLWWMDPAKYVLNQWPPLQSHMMSNAQAPTLSYPYQLDARRLPRQLLPVQKVFSQAIVNIRNELAANQSYNGKTLEMAGPALVGLSFNYYPAEHLPTLEEVFLDQTFNPLADTYLAKFNARLDRFSFHYYGSTDGTGGFAFFDNLVDKAKAKLDALKMNNANMPDVKLFLSEWGPTAYEATDVNYSHKGAAWTAAFLSEAVKKKISMGSYLIIGDGQGDPNITPFLGQASLLHKVPHGDNPADYYPKPVANLFKMYNKMSGQRVQAALTSGAGSHLNAFATWDGANSIANIMVYNYDPTRVFGNNTSTETPEGISLEVDNLPFSDGSTVTIERYLIDANTSNLAKFYSDPAHPDPNLQRILLQRTINGGKLVLTGDALGLGVVLYRILPPTVVP</sequence>
<evidence type="ECO:0000313" key="2">
    <source>
        <dbReference type="EMBL" id="KGT76524.1"/>
    </source>
</evidence>
<comment type="caution">
    <text evidence="2">The sequence shown here is derived from an EMBL/GenBank/DDBJ whole genome shotgun (WGS) entry which is preliminary data.</text>
</comment>
<organism evidence="2 3">
    <name type="scientific">Bradyrhizobium japonicum</name>
    <dbReference type="NCBI Taxonomy" id="375"/>
    <lineage>
        <taxon>Bacteria</taxon>
        <taxon>Pseudomonadati</taxon>
        <taxon>Pseudomonadota</taxon>
        <taxon>Alphaproteobacteria</taxon>
        <taxon>Hyphomicrobiales</taxon>
        <taxon>Nitrobacteraceae</taxon>
        <taxon>Bradyrhizobium</taxon>
    </lineage>
</organism>
<evidence type="ECO:0000256" key="1">
    <source>
        <dbReference type="SAM" id="SignalP"/>
    </source>
</evidence>
<evidence type="ECO:0000313" key="3">
    <source>
        <dbReference type="Proteomes" id="UP000030377"/>
    </source>
</evidence>
<dbReference type="InterPro" id="IPR017853">
    <property type="entry name" value="GH"/>
</dbReference>
<dbReference type="EMBL" id="JRPN01000020">
    <property type="protein sequence ID" value="KGT76524.1"/>
    <property type="molecule type" value="Genomic_DNA"/>
</dbReference>
<dbReference type="SUPFAM" id="SSF51445">
    <property type="entry name" value="(Trans)glycosidases"/>
    <property type="match status" value="1"/>
</dbReference>
<dbReference type="Proteomes" id="UP000030377">
    <property type="component" value="Unassembled WGS sequence"/>
</dbReference>
<feature type="chain" id="PRO_5002004953" evidence="1">
    <location>
        <begin position="32"/>
        <end position="618"/>
    </location>
</feature>
<accession>A0A0A3XTE7</accession>
<proteinExistence type="predicted"/>
<dbReference type="Gene3D" id="3.20.20.80">
    <property type="entry name" value="Glycosidases"/>
    <property type="match status" value="1"/>
</dbReference>
<dbReference type="STRING" id="375.BKD09_RS30385"/>
<gene>
    <name evidence="2" type="ORF">MA20_27500</name>
</gene>
<feature type="signal peptide" evidence="1">
    <location>
        <begin position="1"/>
        <end position="31"/>
    </location>
</feature>
<keyword evidence="1" id="KW-0732">Signal</keyword>
<dbReference type="AlphaFoldDB" id="A0A0A3XTE7"/>